<proteinExistence type="predicted"/>
<dbReference type="Proteomes" id="UP000579153">
    <property type="component" value="Unassembled WGS sequence"/>
</dbReference>
<feature type="domain" description="AB hydrolase-1" evidence="1">
    <location>
        <begin position="29"/>
        <end position="276"/>
    </location>
</feature>
<dbReference type="AlphaFoldDB" id="A0A7W9G6A8"/>
<keyword evidence="3" id="KW-1185">Reference proteome</keyword>
<dbReference type="EC" id="3.8.1.3" evidence="2"/>
<comment type="caution">
    <text evidence="2">The sequence shown here is derived from an EMBL/GenBank/DDBJ whole genome shotgun (WGS) entry which is preliminary data.</text>
</comment>
<dbReference type="GO" id="GO:0018785">
    <property type="term" value="F:haloacetate dehalogenase activity"/>
    <property type="evidence" value="ECO:0007669"/>
    <property type="project" value="UniProtKB-EC"/>
</dbReference>
<keyword evidence="2" id="KW-0378">Hydrolase</keyword>
<dbReference type="PRINTS" id="PR00412">
    <property type="entry name" value="EPOXHYDRLASE"/>
</dbReference>
<dbReference type="GO" id="GO:0016020">
    <property type="term" value="C:membrane"/>
    <property type="evidence" value="ECO:0007669"/>
    <property type="project" value="TreeGrafter"/>
</dbReference>
<dbReference type="Gene3D" id="3.40.50.1820">
    <property type="entry name" value="alpha/beta hydrolase"/>
    <property type="match status" value="1"/>
</dbReference>
<evidence type="ECO:0000259" key="1">
    <source>
        <dbReference type="Pfam" id="PF00561"/>
    </source>
</evidence>
<dbReference type="PANTHER" id="PTHR43798">
    <property type="entry name" value="MONOACYLGLYCEROL LIPASE"/>
    <property type="match status" value="1"/>
</dbReference>
<evidence type="ECO:0000313" key="3">
    <source>
        <dbReference type="Proteomes" id="UP000579153"/>
    </source>
</evidence>
<dbReference type="InterPro" id="IPR029058">
    <property type="entry name" value="AB_hydrolase_fold"/>
</dbReference>
<gene>
    <name evidence="2" type="ORF">HD596_004793</name>
</gene>
<protein>
    <submittedName>
        <fullName evidence="2">Haloacetate dehalogenase</fullName>
        <ecNumber evidence="2">3.8.1.3</ecNumber>
    </submittedName>
</protein>
<organism evidence="2 3">
    <name type="scientific">Nonomuraea jabiensis</name>
    <dbReference type="NCBI Taxonomy" id="882448"/>
    <lineage>
        <taxon>Bacteria</taxon>
        <taxon>Bacillati</taxon>
        <taxon>Actinomycetota</taxon>
        <taxon>Actinomycetes</taxon>
        <taxon>Streptosporangiales</taxon>
        <taxon>Streptosporangiaceae</taxon>
        <taxon>Nonomuraea</taxon>
    </lineage>
</organism>
<reference evidence="2 3" key="1">
    <citation type="submission" date="2020-08" db="EMBL/GenBank/DDBJ databases">
        <title>Sequencing the genomes of 1000 actinobacteria strains.</title>
        <authorList>
            <person name="Klenk H.-P."/>
        </authorList>
    </citation>
    <scope>NUCLEOTIDE SEQUENCE [LARGE SCALE GENOMIC DNA]</scope>
    <source>
        <strain evidence="2 3">DSM 45507</strain>
    </source>
</reference>
<accession>A0A7W9G6A8</accession>
<sequence>MLEGFGDFDEFDIATSDTTIHGRRGGAGPPVLLLHGIPETHLMWHRVAPRLAERFTVIATDLRGFGASGTPPSAPDHAPYSMRAIARDQVEVMRALGYEQFAVAGHDRGARCAYRMALDHPEAVTRLAVLDIVPTGEVFDRADMNFALGYWVWSFLAAPEPLPERLIAAAPSLLVDHMLDSWSHTPDAFPPEVRAAYTAQFADPATVHAICEEYRAAATLDYEHDQADRGKQRITCPTLALWSAAGPVAEWYEPLKVWQTWARDVRGGPIRSGHFLPEEAPDETARYLLDFLA</sequence>
<dbReference type="InterPro" id="IPR050266">
    <property type="entry name" value="AB_hydrolase_sf"/>
</dbReference>
<dbReference type="RefSeq" id="WP_313044664.1">
    <property type="nucleotide sequence ID" value="NZ_JACHMB010000001.1"/>
</dbReference>
<dbReference type="Pfam" id="PF00561">
    <property type="entry name" value="Abhydrolase_1"/>
    <property type="match status" value="1"/>
</dbReference>
<dbReference type="SUPFAM" id="SSF53474">
    <property type="entry name" value="alpha/beta-Hydrolases"/>
    <property type="match status" value="1"/>
</dbReference>
<dbReference type="InterPro" id="IPR000073">
    <property type="entry name" value="AB_hydrolase_1"/>
</dbReference>
<evidence type="ECO:0000313" key="2">
    <source>
        <dbReference type="EMBL" id="MBB5778037.1"/>
    </source>
</evidence>
<dbReference type="PRINTS" id="PR00111">
    <property type="entry name" value="ABHYDROLASE"/>
</dbReference>
<name>A0A7W9G6A8_9ACTN</name>
<dbReference type="InterPro" id="IPR000639">
    <property type="entry name" value="Epox_hydrolase-like"/>
</dbReference>
<dbReference type="EMBL" id="JACHMB010000001">
    <property type="protein sequence ID" value="MBB5778037.1"/>
    <property type="molecule type" value="Genomic_DNA"/>
</dbReference>
<dbReference type="PANTHER" id="PTHR43798:SF33">
    <property type="entry name" value="HYDROLASE, PUTATIVE (AFU_ORTHOLOGUE AFUA_2G14860)-RELATED"/>
    <property type="match status" value="1"/>
</dbReference>